<reference evidence="2" key="1">
    <citation type="submission" date="2021-01" db="EMBL/GenBank/DDBJ databases">
        <authorList>
            <person name="Kaushik A."/>
        </authorList>
    </citation>
    <scope>NUCLEOTIDE SEQUENCE</scope>
    <source>
        <strain evidence="2">AG5</strain>
    </source>
</reference>
<evidence type="ECO:0000256" key="1">
    <source>
        <dbReference type="SAM" id="MobiDB-lite"/>
    </source>
</evidence>
<feature type="region of interest" description="Disordered" evidence="1">
    <location>
        <begin position="66"/>
        <end position="95"/>
    </location>
</feature>
<dbReference type="EMBL" id="CAJNJQ010006336">
    <property type="protein sequence ID" value="CAE7226992.1"/>
    <property type="molecule type" value="Genomic_DNA"/>
</dbReference>
<feature type="compositionally biased region" description="Basic and acidic residues" evidence="1">
    <location>
        <begin position="66"/>
        <end position="75"/>
    </location>
</feature>
<name>A0A8H3HTM3_9AGAM</name>
<evidence type="ECO:0000313" key="2">
    <source>
        <dbReference type="EMBL" id="CAE7226992.1"/>
    </source>
</evidence>
<organism evidence="2 3">
    <name type="scientific">Rhizoctonia solani</name>
    <dbReference type="NCBI Taxonomy" id="456999"/>
    <lineage>
        <taxon>Eukaryota</taxon>
        <taxon>Fungi</taxon>
        <taxon>Dikarya</taxon>
        <taxon>Basidiomycota</taxon>
        <taxon>Agaricomycotina</taxon>
        <taxon>Agaricomycetes</taxon>
        <taxon>Cantharellales</taxon>
        <taxon>Ceratobasidiaceae</taxon>
        <taxon>Rhizoctonia</taxon>
    </lineage>
</organism>
<dbReference type="AlphaFoldDB" id="A0A8H3HTM3"/>
<protein>
    <submittedName>
        <fullName evidence="2">Uncharacterized protein</fullName>
    </submittedName>
</protein>
<proteinExistence type="predicted"/>
<accession>A0A8H3HTM3</accession>
<gene>
    <name evidence="2" type="ORF">RDB_LOCUS177397</name>
</gene>
<dbReference type="Proteomes" id="UP000663827">
    <property type="component" value="Unassembled WGS sequence"/>
</dbReference>
<comment type="caution">
    <text evidence="2">The sequence shown here is derived from an EMBL/GenBank/DDBJ whole genome shotgun (WGS) entry which is preliminary data.</text>
</comment>
<evidence type="ECO:0000313" key="3">
    <source>
        <dbReference type="Proteomes" id="UP000663827"/>
    </source>
</evidence>
<sequence length="204" mass="23219">MRLTVFERTRINPQQRTQSASLDRSIGGKRLTGAYMASPTITHRTDRPQVFDFSWALDLFHMPRSRREDPRHSAHFDTSGARTIAPQTNAPRRSRLPREIERTWLGKHGQLALYDRACTLDALGRLADPPLVKLAHDRACAIEREPTIELVLRRGTPVETRLGLIGECTSTKMDDYPTDPHTDPAGPRMALRADWIRRDCGADW</sequence>